<evidence type="ECO:0000313" key="2">
    <source>
        <dbReference type="EMBL" id="KJA23473.1"/>
    </source>
</evidence>
<sequence length="146" mass="16140">MSFVFFHSAVILPLKSHPPVAIFPLLSSPHCFSSRPDITFNTPTFALAPHFLVIDLATYFQEHLIIVFPMSLCLCLSIPCPIISPLKQFSSHSFLFLPLPSSILPDACPPSRSTSPEHNTGVICQDSKFKTLEPGEYQKADDSPEP</sequence>
<gene>
    <name evidence="2" type="ORF">HYPSUDRAFT_588176</name>
</gene>
<dbReference type="AlphaFoldDB" id="A0A0D2MII6"/>
<protein>
    <submittedName>
        <fullName evidence="2">Uncharacterized protein</fullName>
    </submittedName>
</protein>
<name>A0A0D2MII6_HYPSF</name>
<evidence type="ECO:0000256" key="1">
    <source>
        <dbReference type="SAM" id="MobiDB-lite"/>
    </source>
</evidence>
<reference evidence="3" key="1">
    <citation type="submission" date="2014-04" db="EMBL/GenBank/DDBJ databases">
        <title>Evolutionary Origins and Diversification of the Mycorrhizal Mutualists.</title>
        <authorList>
            <consortium name="DOE Joint Genome Institute"/>
            <consortium name="Mycorrhizal Genomics Consortium"/>
            <person name="Kohler A."/>
            <person name="Kuo A."/>
            <person name="Nagy L.G."/>
            <person name="Floudas D."/>
            <person name="Copeland A."/>
            <person name="Barry K.W."/>
            <person name="Cichocki N."/>
            <person name="Veneault-Fourrey C."/>
            <person name="LaButti K."/>
            <person name="Lindquist E.A."/>
            <person name="Lipzen A."/>
            <person name="Lundell T."/>
            <person name="Morin E."/>
            <person name="Murat C."/>
            <person name="Riley R."/>
            <person name="Ohm R."/>
            <person name="Sun H."/>
            <person name="Tunlid A."/>
            <person name="Henrissat B."/>
            <person name="Grigoriev I.V."/>
            <person name="Hibbett D.S."/>
            <person name="Martin F."/>
        </authorList>
    </citation>
    <scope>NUCLEOTIDE SEQUENCE [LARGE SCALE GENOMIC DNA]</scope>
    <source>
        <strain evidence="3">FD-334 SS-4</strain>
    </source>
</reference>
<dbReference type="EMBL" id="KN817543">
    <property type="protein sequence ID" value="KJA23473.1"/>
    <property type="molecule type" value="Genomic_DNA"/>
</dbReference>
<proteinExistence type="predicted"/>
<accession>A0A0D2MII6</accession>
<feature type="region of interest" description="Disordered" evidence="1">
    <location>
        <begin position="109"/>
        <end position="146"/>
    </location>
</feature>
<keyword evidence="3" id="KW-1185">Reference proteome</keyword>
<feature type="compositionally biased region" description="Basic and acidic residues" evidence="1">
    <location>
        <begin position="127"/>
        <end position="146"/>
    </location>
</feature>
<organism evidence="2 3">
    <name type="scientific">Hypholoma sublateritium (strain FD-334 SS-4)</name>
    <dbReference type="NCBI Taxonomy" id="945553"/>
    <lineage>
        <taxon>Eukaryota</taxon>
        <taxon>Fungi</taxon>
        <taxon>Dikarya</taxon>
        <taxon>Basidiomycota</taxon>
        <taxon>Agaricomycotina</taxon>
        <taxon>Agaricomycetes</taxon>
        <taxon>Agaricomycetidae</taxon>
        <taxon>Agaricales</taxon>
        <taxon>Agaricineae</taxon>
        <taxon>Strophariaceae</taxon>
        <taxon>Hypholoma</taxon>
    </lineage>
</organism>
<evidence type="ECO:0000313" key="3">
    <source>
        <dbReference type="Proteomes" id="UP000054270"/>
    </source>
</evidence>
<dbReference type="Proteomes" id="UP000054270">
    <property type="component" value="Unassembled WGS sequence"/>
</dbReference>